<keyword evidence="1" id="KW-0808">Transferase</keyword>
<gene>
    <name evidence="1" type="ORF">Tci_877912</name>
</gene>
<feature type="non-terminal residue" evidence="1">
    <location>
        <position position="132"/>
    </location>
</feature>
<keyword evidence="1" id="KW-0548">Nucleotidyltransferase</keyword>
<name>A0A699T909_TANCI</name>
<organism evidence="1">
    <name type="scientific">Tanacetum cinerariifolium</name>
    <name type="common">Dalmatian daisy</name>
    <name type="synonym">Chrysanthemum cinerariifolium</name>
    <dbReference type="NCBI Taxonomy" id="118510"/>
    <lineage>
        <taxon>Eukaryota</taxon>
        <taxon>Viridiplantae</taxon>
        <taxon>Streptophyta</taxon>
        <taxon>Embryophyta</taxon>
        <taxon>Tracheophyta</taxon>
        <taxon>Spermatophyta</taxon>
        <taxon>Magnoliopsida</taxon>
        <taxon>eudicotyledons</taxon>
        <taxon>Gunneridae</taxon>
        <taxon>Pentapetalae</taxon>
        <taxon>asterids</taxon>
        <taxon>campanulids</taxon>
        <taxon>Asterales</taxon>
        <taxon>Asteraceae</taxon>
        <taxon>Asteroideae</taxon>
        <taxon>Anthemideae</taxon>
        <taxon>Anthemidinae</taxon>
        <taxon>Tanacetum</taxon>
    </lineage>
</organism>
<comment type="caution">
    <text evidence="1">The sequence shown here is derived from an EMBL/GenBank/DDBJ whole genome shotgun (WGS) entry which is preliminary data.</text>
</comment>
<evidence type="ECO:0000313" key="1">
    <source>
        <dbReference type="EMBL" id="GFD05943.1"/>
    </source>
</evidence>
<accession>A0A699T909</accession>
<feature type="non-terminal residue" evidence="1">
    <location>
        <position position="1"/>
    </location>
</feature>
<keyword evidence="1" id="KW-0695">RNA-directed DNA polymerase</keyword>
<reference evidence="1" key="1">
    <citation type="journal article" date="2019" name="Sci. Rep.">
        <title>Draft genome of Tanacetum cinerariifolium, the natural source of mosquito coil.</title>
        <authorList>
            <person name="Yamashiro T."/>
            <person name="Shiraishi A."/>
            <person name="Satake H."/>
            <person name="Nakayama K."/>
        </authorList>
    </citation>
    <scope>NUCLEOTIDE SEQUENCE</scope>
</reference>
<dbReference type="EMBL" id="BKCJ011221733">
    <property type="protein sequence ID" value="GFD05943.1"/>
    <property type="molecule type" value="Genomic_DNA"/>
</dbReference>
<dbReference type="GO" id="GO:0003964">
    <property type="term" value="F:RNA-directed DNA polymerase activity"/>
    <property type="evidence" value="ECO:0007669"/>
    <property type="project" value="UniProtKB-KW"/>
</dbReference>
<sequence length="132" mass="15515">AQKEKIKWALKGDENSKYYHGVINNKRNQLSIRGILVEGTWIDFPSLVKSEFLSHFKNRFEQPNSNRLHMNMHFLNTLSSVQVDDLECQVSKEEIKKAVWDYGIDKSPGPDGFMFGFYRRYWKLIKNDVVDA</sequence>
<proteinExistence type="predicted"/>
<dbReference type="AlphaFoldDB" id="A0A699T909"/>
<protein>
    <submittedName>
        <fullName evidence="1">RNA-directed DNA polymerase, eukaryota</fullName>
    </submittedName>
</protein>